<dbReference type="RefSeq" id="WP_155305838.1">
    <property type="nucleotide sequence ID" value="NZ_AP021875.1"/>
</dbReference>
<dbReference type="EMBL" id="AP021875">
    <property type="protein sequence ID" value="BBO77051.1"/>
    <property type="molecule type" value="Genomic_DNA"/>
</dbReference>
<feature type="transmembrane region" description="Helical" evidence="1">
    <location>
        <begin position="291"/>
        <end position="313"/>
    </location>
</feature>
<dbReference type="Proteomes" id="UP000427769">
    <property type="component" value="Chromosome"/>
</dbReference>
<feature type="transmembrane region" description="Helical" evidence="1">
    <location>
        <begin position="325"/>
        <end position="348"/>
    </location>
</feature>
<dbReference type="AlphaFoldDB" id="A0A5K7ZBF2"/>
<dbReference type="OrthoDB" id="9774288at2"/>
<gene>
    <name evidence="2" type="ORF">DSCW_44680</name>
</gene>
<keyword evidence="1" id="KW-0472">Membrane</keyword>
<evidence type="ECO:0000313" key="3">
    <source>
        <dbReference type="Proteomes" id="UP000427769"/>
    </source>
</evidence>
<protein>
    <submittedName>
        <fullName evidence="2">MFS transporter</fullName>
    </submittedName>
</protein>
<evidence type="ECO:0000313" key="2">
    <source>
        <dbReference type="EMBL" id="BBO77051.1"/>
    </source>
</evidence>
<feature type="transmembrane region" description="Helical" evidence="1">
    <location>
        <begin position="77"/>
        <end position="97"/>
    </location>
</feature>
<feature type="transmembrane region" description="Helical" evidence="1">
    <location>
        <begin position="268"/>
        <end position="285"/>
    </location>
</feature>
<reference evidence="2 3" key="1">
    <citation type="submission" date="2019-11" db="EMBL/GenBank/DDBJ databases">
        <title>Comparative genomics of hydrocarbon-degrading Desulfosarcina strains.</title>
        <authorList>
            <person name="Watanabe M."/>
            <person name="Kojima H."/>
            <person name="Fukui M."/>
        </authorList>
    </citation>
    <scope>NUCLEOTIDE SEQUENCE [LARGE SCALE GENOMIC DNA]</scope>
    <source>
        <strain evidence="2 3">PP31</strain>
    </source>
</reference>
<keyword evidence="1" id="KW-1133">Transmembrane helix</keyword>
<feature type="transmembrane region" description="Helical" evidence="1">
    <location>
        <begin position="202"/>
        <end position="227"/>
    </location>
</feature>
<feature type="transmembrane region" description="Helical" evidence="1">
    <location>
        <begin position="233"/>
        <end position="256"/>
    </location>
</feature>
<keyword evidence="3" id="KW-1185">Reference proteome</keyword>
<name>A0A5K7ZBF2_9BACT</name>
<feature type="transmembrane region" description="Helical" evidence="1">
    <location>
        <begin position="162"/>
        <end position="181"/>
    </location>
</feature>
<organism evidence="2 3">
    <name type="scientific">Desulfosarcina widdelii</name>
    <dbReference type="NCBI Taxonomy" id="947919"/>
    <lineage>
        <taxon>Bacteria</taxon>
        <taxon>Pseudomonadati</taxon>
        <taxon>Thermodesulfobacteriota</taxon>
        <taxon>Desulfobacteria</taxon>
        <taxon>Desulfobacterales</taxon>
        <taxon>Desulfosarcinaceae</taxon>
        <taxon>Desulfosarcina</taxon>
    </lineage>
</organism>
<dbReference type="Gene3D" id="1.20.1250.20">
    <property type="entry name" value="MFS general substrate transporter like domains"/>
    <property type="match status" value="2"/>
</dbReference>
<keyword evidence="1" id="KW-0812">Transmembrane</keyword>
<feature type="transmembrane region" description="Helical" evidence="1">
    <location>
        <begin position="137"/>
        <end position="156"/>
    </location>
</feature>
<proteinExistence type="predicted"/>
<accession>A0A5K7ZBF2</accession>
<dbReference type="SUPFAM" id="SSF103473">
    <property type="entry name" value="MFS general substrate transporter"/>
    <property type="match status" value="1"/>
</dbReference>
<dbReference type="InterPro" id="IPR036259">
    <property type="entry name" value="MFS_trans_sf"/>
</dbReference>
<feature type="transmembrane region" description="Helical" evidence="1">
    <location>
        <begin position="354"/>
        <end position="370"/>
    </location>
</feature>
<evidence type="ECO:0000256" key="1">
    <source>
        <dbReference type="SAM" id="Phobius"/>
    </source>
</evidence>
<sequence>MEHVKKNPMYLYLVMLTIASTVGLQAWTTLFNNFAVEVAGLDGDGIGIIQSVREIPGFLALLAIFVIRLIPEHRLSAFSILMLGLGIAATGFFPSFVGLALTTLLMSFGFHYYETTNMSLTLQYFDKHASPWVFGKLRSISAASSIIVGLFIFFMAAVLDFATMYVIIGGLIAAVALWGFSRKPAAVGMVSQRKRMIFRKRYWLYYFLTLMAGARRQIFIAFAVLLLVQKFNYSVQAVTILFVVNNSINFFLSPLIGRAIIRFGERRVLSLEYASLIVIFLAYAATDSKWVAGGLYILDHIFFNFSMAINTFFQKMGDPRDVAPSMAVGFTINHIAAVFLPAIGGYLWIVDYRIPFIAGSAMALISLIAVQRIRT</sequence>
<feature type="transmembrane region" description="Helical" evidence="1">
    <location>
        <begin position="9"/>
        <end position="28"/>
    </location>
</feature>
<dbReference type="KEGG" id="dwd:DSCW_44680"/>
<feature type="transmembrane region" description="Helical" evidence="1">
    <location>
        <begin position="48"/>
        <end position="70"/>
    </location>
</feature>